<comment type="caution">
    <text evidence="1">The sequence shown here is derived from an EMBL/GenBank/DDBJ whole genome shotgun (WGS) entry which is preliminary data.</text>
</comment>
<proteinExistence type="predicted"/>
<evidence type="ECO:0000313" key="1">
    <source>
        <dbReference type="EMBL" id="GFS52625.1"/>
    </source>
</evidence>
<organism evidence="1 2">
    <name type="scientific">Trichonephila inaurata madagascariensis</name>
    <dbReference type="NCBI Taxonomy" id="2747483"/>
    <lineage>
        <taxon>Eukaryota</taxon>
        <taxon>Metazoa</taxon>
        <taxon>Ecdysozoa</taxon>
        <taxon>Arthropoda</taxon>
        <taxon>Chelicerata</taxon>
        <taxon>Arachnida</taxon>
        <taxon>Araneae</taxon>
        <taxon>Araneomorphae</taxon>
        <taxon>Entelegynae</taxon>
        <taxon>Araneoidea</taxon>
        <taxon>Nephilidae</taxon>
        <taxon>Trichonephila</taxon>
        <taxon>Trichonephila inaurata</taxon>
    </lineage>
</organism>
<name>A0A8X6KJ14_9ARAC</name>
<dbReference type="AlphaFoldDB" id="A0A8X6KJ14"/>
<protein>
    <submittedName>
        <fullName evidence="1">Uncharacterized protein</fullName>
    </submittedName>
</protein>
<sequence>MVERLSSNVLTKKSETSIDCLTEISRCKFPHRKVDGSSVETGCHRLPFRRDLVASLHVLLLMPQRVSEDPTRRWASNW</sequence>
<dbReference type="Proteomes" id="UP000886998">
    <property type="component" value="Unassembled WGS sequence"/>
</dbReference>
<keyword evidence="2" id="KW-1185">Reference proteome</keyword>
<accession>A0A8X6KJ14</accession>
<dbReference type="EMBL" id="BMAV01026703">
    <property type="protein sequence ID" value="GFS52625.1"/>
    <property type="molecule type" value="Genomic_DNA"/>
</dbReference>
<reference evidence="1" key="1">
    <citation type="submission" date="2020-08" db="EMBL/GenBank/DDBJ databases">
        <title>Multicomponent nature underlies the extraordinary mechanical properties of spider dragline silk.</title>
        <authorList>
            <person name="Kono N."/>
            <person name="Nakamura H."/>
            <person name="Mori M."/>
            <person name="Yoshida Y."/>
            <person name="Ohtoshi R."/>
            <person name="Malay A.D."/>
            <person name="Moran D.A.P."/>
            <person name="Tomita M."/>
            <person name="Numata K."/>
            <person name="Arakawa K."/>
        </authorList>
    </citation>
    <scope>NUCLEOTIDE SEQUENCE</scope>
</reference>
<gene>
    <name evidence="1" type="ORF">TNIN_229691</name>
</gene>
<evidence type="ECO:0000313" key="2">
    <source>
        <dbReference type="Proteomes" id="UP000886998"/>
    </source>
</evidence>